<accession>A0A8S9RKH5</accession>
<evidence type="ECO:0000313" key="2">
    <source>
        <dbReference type="Proteomes" id="UP000712600"/>
    </source>
</evidence>
<name>A0A8S9RKH5_BRACR</name>
<dbReference type="EMBL" id="QGKX02000095">
    <property type="protein sequence ID" value="KAF3572912.1"/>
    <property type="molecule type" value="Genomic_DNA"/>
</dbReference>
<sequence>MIDSLGWMISYEKIHLISDLVVVFAGEIEIGGNSVVVGPGDSYDAFLIQLDCLQEQPSPYEKVVFEAISYLISEHQYCFDGWVLWV</sequence>
<organism evidence="1 2">
    <name type="scientific">Brassica cretica</name>
    <name type="common">Mustard</name>
    <dbReference type="NCBI Taxonomy" id="69181"/>
    <lineage>
        <taxon>Eukaryota</taxon>
        <taxon>Viridiplantae</taxon>
        <taxon>Streptophyta</taxon>
        <taxon>Embryophyta</taxon>
        <taxon>Tracheophyta</taxon>
        <taxon>Spermatophyta</taxon>
        <taxon>Magnoliopsida</taxon>
        <taxon>eudicotyledons</taxon>
        <taxon>Gunneridae</taxon>
        <taxon>Pentapetalae</taxon>
        <taxon>rosids</taxon>
        <taxon>malvids</taxon>
        <taxon>Brassicales</taxon>
        <taxon>Brassicaceae</taxon>
        <taxon>Brassiceae</taxon>
        <taxon>Brassica</taxon>
    </lineage>
</organism>
<gene>
    <name evidence="1" type="ORF">F2Q69_00058968</name>
</gene>
<comment type="caution">
    <text evidence="1">The sequence shown here is derived from an EMBL/GenBank/DDBJ whole genome shotgun (WGS) entry which is preliminary data.</text>
</comment>
<evidence type="ECO:0000313" key="1">
    <source>
        <dbReference type="EMBL" id="KAF3572912.1"/>
    </source>
</evidence>
<reference evidence="1" key="1">
    <citation type="submission" date="2019-12" db="EMBL/GenBank/DDBJ databases">
        <title>Genome sequencing and annotation of Brassica cretica.</title>
        <authorList>
            <person name="Studholme D.J."/>
            <person name="Sarris P."/>
        </authorList>
    </citation>
    <scope>NUCLEOTIDE SEQUENCE</scope>
    <source>
        <strain evidence="1">PFS-109/04</strain>
        <tissue evidence="1">Leaf</tissue>
    </source>
</reference>
<dbReference type="AlphaFoldDB" id="A0A8S9RKH5"/>
<proteinExistence type="predicted"/>
<protein>
    <submittedName>
        <fullName evidence="1">Uncharacterized protein</fullName>
    </submittedName>
</protein>
<dbReference type="Proteomes" id="UP000712600">
    <property type="component" value="Unassembled WGS sequence"/>
</dbReference>